<protein>
    <submittedName>
        <fullName evidence="1">Cytochrome P450</fullName>
    </submittedName>
</protein>
<dbReference type="Proteomes" id="UP001497680">
    <property type="component" value="Unassembled WGS sequence"/>
</dbReference>
<name>A0ACC0CTL8_9PEZI</name>
<sequence length="515" mass="59020">MDQFTSILEERAPVLASIAVVLVAVFAANVLFKNDYLSQIPLIGSEVGDAEKRRKAYITNGLDFYKKGYELFKSKAYRLTALDGDRIVLPRHLLEEVRQLPDDVINIDKAFDVINEHKHLDMGNRKLTEFMIHIIRGDLTRGLARINPRLSAETAQTIQEELPPCDDFTPVVVYQTVLRMVAKISGAIFIGPELCRSEDYLNASIGYTLDFLNAVNKLKQWNKRWRWLGRYFTPEVDKLFKERKKAHNFLNPVIKQRRADMAAGKDMPDDALQWMLNKIDETGLSDDILAETQLNMSMAAIHTTTLTVTMILYDLVVRPDVIEEIRKEVRSVLAANHGVMTSHALFEMKFLDSVMKESQRVNPGSLIRFQRYVDKPVTLSDGTHLPAGYMIETAHALTVQDPSVYRNPEKFDPRRFLDLRNGTSEDLLKYKNKEQHQFVTVTKDFMHFGYGRHACPGRFFAANEIKLILARILVDYDMQMPDGLTERYANINMGPDAFPDPTKEVLFKRVKTAEK</sequence>
<keyword evidence="2" id="KW-1185">Reference proteome</keyword>
<proteinExistence type="predicted"/>
<accession>A0ACC0CTL8</accession>
<gene>
    <name evidence="1" type="ORF">F4821DRAFT_190654</name>
</gene>
<organism evidence="1 2">
    <name type="scientific">Hypoxylon rubiginosum</name>
    <dbReference type="NCBI Taxonomy" id="110542"/>
    <lineage>
        <taxon>Eukaryota</taxon>
        <taxon>Fungi</taxon>
        <taxon>Dikarya</taxon>
        <taxon>Ascomycota</taxon>
        <taxon>Pezizomycotina</taxon>
        <taxon>Sordariomycetes</taxon>
        <taxon>Xylariomycetidae</taxon>
        <taxon>Xylariales</taxon>
        <taxon>Hypoxylaceae</taxon>
        <taxon>Hypoxylon</taxon>
    </lineage>
</organism>
<evidence type="ECO:0000313" key="2">
    <source>
        <dbReference type="Proteomes" id="UP001497680"/>
    </source>
</evidence>
<evidence type="ECO:0000313" key="1">
    <source>
        <dbReference type="EMBL" id="KAI6083648.1"/>
    </source>
</evidence>
<reference evidence="1 2" key="1">
    <citation type="journal article" date="2022" name="New Phytol.">
        <title>Ecological generalism drives hyperdiversity of secondary metabolite gene clusters in xylarialean endophytes.</title>
        <authorList>
            <person name="Franco M.E.E."/>
            <person name="Wisecaver J.H."/>
            <person name="Arnold A.E."/>
            <person name="Ju Y.M."/>
            <person name="Slot J.C."/>
            <person name="Ahrendt S."/>
            <person name="Moore L.P."/>
            <person name="Eastman K.E."/>
            <person name="Scott K."/>
            <person name="Konkel Z."/>
            <person name="Mondo S.J."/>
            <person name="Kuo A."/>
            <person name="Hayes R.D."/>
            <person name="Haridas S."/>
            <person name="Andreopoulos B."/>
            <person name="Riley R."/>
            <person name="LaButti K."/>
            <person name="Pangilinan J."/>
            <person name="Lipzen A."/>
            <person name="Amirebrahimi M."/>
            <person name="Yan J."/>
            <person name="Adam C."/>
            <person name="Keymanesh K."/>
            <person name="Ng V."/>
            <person name="Louie K."/>
            <person name="Northen T."/>
            <person name="Drula E."/>
            <person name="Henrissat B."/>
            <person name="Hsieh H.M."/>
            <person name="Youens-Clark K."/>
            <person name="Lutzoni F."/>
            <person name="Miadlikowska J."/>
            <person name="Eastwood D.C."/>
            <person name="Hamelin R.C."/>
            <person name="Grigoriev I.V."/>
            <person name="U'Ren J.M."/>
        </authorList>
    </citation>
    <scope>NUCLEOTIDE SEQUENCE [LARGE SCALE GENOMIC DNA]</scope>
    <source>
        <strain evidence="1 2">ER1909</strain>
    </source>
</reference>
<comment type="caution">
    <text evidence="1">The sequence shown here is derived from an EMBL/GenBank/DDBJ whole genome shotgun (WGS) entry which is preliminary data.</text>
</comment>
<dbReference type="EMBL" id="MU394349">
    <property type="protein sequence ID" value="KAI6083648.1"/>
    <property type="molecule type" value="Genomic_DNA"/>
</dbReference>